<evidence type="ECO:0000256" key="9">
    <source>
        <dbReference type="ARBA" id="ARBA00023242"/>
    </source>
</evidence>
<feature type="compositionally biased region" description="Acidic residues" evidence="11">
    <location>
        <begin position="1077"/>
        <end position="1088"/>
    </location>
</feature>
<dbReference type="InterPro" id="IPR000330">
    <property type="entry name" value="SNF2_N"/>
</dbReference>
<feature type="compositionally biased region" description="Basic and acidic residues" evidence="11">
    <location>
        <begin position="36"/>
        <end position="54"/>
    </location>
</feature>
<dbReference type="CDD" id="cd15532">
    <property type="entry name" value="PHD2_CHD_II"/>
    <property type="match status" value="1"/>
</dbReference>
<keyword evidence="17" id="KW-1185">Reference proteome</keyword>
<evidence type="ECO:0000256" key="5">
    <source>
        <dbReference type="ARBA" id="ARBA00022771"/>
    </source>
</evidence>
<protein>
    <submittedName>
        <fullName evidence="16">Chromodomain-helicase-DNA-binding protein 5</fullName>
    </submittedName>
</protein>
<dbReference type="FunFam" id="3.40.50.10810:FF:000001">
    <property type="entry name" value="chromodomain-helicase-DNA-binding protein 3 isoform X1"/>
    <property type="match status" value="1"/>
</dbReference>
<dbReference type="GO" id="GO:0140658">
    <property type="term" value="F:ATP-dependent chromatin remodeler activity"/>
    <property type="evidence" value="ECO:0007669"/>
    <property type="project" value="TreeGrafter"/>
</dbReference>
<dbReference type="GO" id="GO:0042393">
    <property type="term" value="F:histone binding"/>
    <property type="evidence" value="ECO:0007669"/>
    <property type="project" value="TreeGrafter"/>
</dbReference>
<dbReference type="Gene3D" id="3.40.50.300">
    <property type="entry name" value="P-loop containing nucleotide triphosphate hydrolases"/>
    <property type="match status" value="1"/>
</dbReference>
<dbReference type="InterPro" id="IPR014001">
    <property type="entry name" value="Helicase_ATP-bd"/>
</dbReference>
<keyword evidence="9" id="KW-0539">Nucleus</keyword>
<evidence type="ECO:0000259" key="13">
    <source>
        <dbReference type="PROSITE" id="PS50016"/>
    </source>
</evidence>
<dbReference type="PROSITE" id="PS50016">
    <property type="entry name" value="ZF_PHD_2"/>
    <property type="match status" value="1"/>
</dbReference>
<evidence type="ECO:0000256" key="4">
    <source>
        <dbReference type="ARBA" id="ARBA00022741"/>
    </source>
</evidence>
<sequence>MGAEEDMEFVDSPASTGTSSAKDTPPVKPGVGSSRRLGEGGARRGKGGGREGRVKGRKRGGSLKVPPMKIKLIGRTGVSDSPIFFAESLGEQQWEESSEGEKMKKLGVDSENSSLHLGDREDDDVSVYEESSIRGSDSEDEEDDEEEDDDIDRKESEDEHADFCQTCKDGGELLCCDFCPLAYHLKCLVPPMDKIPDGEWHCPRCQARAEPLSGKVERLVTWKWAEHPVKGAESEMDDDVIADGPGSAKKQAPPKKHRFREFLVKWRGKSYWKCSWVSEMRLEVHRQVTLRTFMRKHNMETPPPSNLPPHVRHRHKRRSTTSHPDEKMEEQELTLLRAGVRPSSLLIQRVINKRSKKGKTQYLVKWKELPYEQSTWEDLANETYLKGWKEAIYDYNQLRQRMDPRKLKKAEKRRGKMKTKTDPAEKYEEQPSYIINGTLHNYQLEGVNWLRFSWLQKTNTILADEMGLGKTIQTIVFLYSLVKEDHSNGPFLITAPLSTIVNWEREFEIWAPDLYVVTYSGDRENRAVIRENEFSFVDGAVRSGTKLFKMKKEVPTKFHVLLTSYEFISVDSTILQSIDWEVLVVDEAHRLKNNQSKFFRVLNTYFIKYKLLLTGTPLQNNLEELFHLLNFLNREGFSSLEDFQDEFQDISKEEQVKKLHELLAPHLLRRLKQDVLKNIPSKRELIVRVELSPMQQKYYRWILTRNFEKLNTRGAQPVSLLNVMMDLKKCCNHPYLFPTAQQEAPLTATGYYEGKALIQAGGKFIILEKMLKELKKQGHRVLIFSQMTRMLDILEDFLEYLGYHFERIDGNVTGPERQQSIDRFNAPGATQFVFLLSTRAGGLGINLATADTVIIYDSDWNPHNDIQAFSRAHRIGQANKVMIYRFVTRSSVEERITEVAKRKMMLTHLVVRPGMGSAATQALSKRELDDILRFGTEDLFKEEPAGDQESTSIHYDDGAIRALLDRSGDITDGESEIGQQNILANDYLSSFKVASYVMKEKGEEAETETTEIIKEEAQADPDFWERLLRHHYEQQREVEAATLGKGKRVRKQVNYLDASAADLRALDSDQSSYKQSEEEESELESDVEDVEFSLGKKKQLKPMPLVAQTEGLPPLLSKINGTIHVLGFTPRMRKAFLNSVMRFGIPTSGSFQSNWKPKELKNISENVFNAYTNMFLKHVCEPALPNSDTFSDGVPRESLSRQLVLTRIGTMRLVQNKVAQYSTINGTHSETQTQHSSVIQEPPAKPVSGSTLVLNGHAPSASSSSE</sequence>
<dbReference type="InterPro" id="IPR016197">
    <property type="entry name" value="Chromo-like_dom_sf"/>
</dbReference>
<feature type="domain" description="Chromo" evidence="12">
    <location>
        <begin position="235"/>
        <end position="305"/>
    </location>
</feature>
<keyword evidence="4" id="KW-0547">Nucleotide-binding</keyword>
<dbReference type="SMART" id="SM01147">
    <property type="entry name" value="DUF1087"/>
    <property type="match status" value="1"/>
</dbReference>
<dbReference type="InterPro" id="IPR019786">
    <property type="entry name" value="Zinc_finger_PHD-type_CS"/>
</dbReference>
<feature type="region of interest" description="Disordered" evidence="11">
    <location>
        <begin position="90"/>
        <end position="158"/>
    </location>
</feature>
<dbReference type="PROSITE" id="PS50013">
    <property type="entry name" value="CHROMO_2"/>
    <property type="match status" value="2"/>
</dbReference>
<dbReference type="InterPro" id="IPR038718">
    <property type="entry name" value="SNF2-like_sf"/>
</dbReference>
<dbReference type="GO" id="GO:0016887">
    <property type="term" value="F:ATP hydrolysis activity"/>
    <property type="evidence" value="ECO:0007669"/>
    <property type="project" value="TreeGrafter"/>
</dbReference>
<dbReference type="InterPro" id="IPR027417">
    <property type="entry name" value="P-loop_NTPase"/>
</dbReference>
<evidence type="ECO:0000256" key="8">
    <source>
        <dbReference type="ARBA" id="ARBA00022840"/>
    </source>
</evidence>
<evidence type="ECO:0000259" key="15">
    <source>
        <dbReference type="PROSITE" id="PS51194"/>
    </source>
</evidence>
<dbReference type="GO" id="GO:0000785">
    <property type="term" value="C:chromatin"/>
    <property type="evidence" value="ECO:0007669"/>
    <property type="project" value="TreeGrafter"/>
</dbReference>
<dbReference type="Pfam" id="PF06465">
    <property type="entry name" value="DUF1087"/>
    <property type="match status" value="1"/>
</dbReference>
<dbReference type="Gene3D" id="3.40.50.10810">
    <property type="entry name" value="Tandem AAA-ATPase domain"/>
    <property type="match status" value="1"/>
</dbReference>
<dbReference type="GO" id="GO:0005524">
    <property type="term" value="F:ATP binding"/>
    <property type="evidence" value="ECO:0007669"/>
    <property type="project" value="UniProtKB-KW"/>
</dbReference>
<feature type="compositionally biased region" description="Basic and acidic residues" evidence="11">
    <location>
        <begin position="99"/>
        <end position="108"/>
    </location>
</feature>
<keyword evidence="8" id="KW-0067">ATP-binding</keyword>
<feature type="region of interest" description="Disordered" evidence="11">
    <location>
        <begin position="1067"/>
        <end position="1088"/>
    </location>
</feature>
<evidence type="ECO:0000256" key="3">
    <source>
        <dbReference type="ARBA" id="ARBA00022737"/>
    </source>
</evidence>
<dbReference type="Pfam" id="PF00385">
    <property type="entry name" value="Chromo"/>
    <property type="match status" value="1"/>
</dbReference>
<dbReference type="InterPro" id="IPR019787">
    <property type="entry name" value="Znf_PHD-finger"/>
</dbReference>
<dbReference type="PROSITE" id="PS51192">
    <property type="entry name" value="HELICASE_ATP_BIND_1"/>
    <property type="match status" value="1"/>
</dbReference>
<proteinExistence type="predicted"/>
<dbReference type="Proteomes" id="UP001174909">
    <property type="component" value="Unassembled WGS sequence"/>
</dbReference>
<feature type="compositionally biased region" description="Polar residues" evidence="11">
    <location>
        <begin position="1228"/>
        <end position="1239"/>
    </location>
</feature>
<evidence type="ECO:0000259" key="14">
    <source>
        <dbReference type="PROSITE" id="PS51192"/>
    </source>
</evidence>
<dbReference type="CDD" id="cd18793">
    <property type="entry name" value="SF2_C_SNF"/>
    <property type="match status" value="1"/>
</dbReference>
<keyword evidence="3" id="KW-0677">Repeat</keyword>
<evidence type="ECO:0000256" key="10">
    <source>
        <dbReference type="PROSITE-ProRule" id="PRU00146"/>
    </source>
</evidence>
<feature type="region of interest" description="Disordered" evidence="11">
    <location>
        <begin position="297"/>
        <end position="329"/>
    </location>
</feature>
<dbReference type="PROSITE" id="PS01359">
    <property type="entry name" value="ZF_PHD_1"/>
    <property type="match status" value="1"/>
</dbReference>
<dbReference type="InterPro" id="IPR001650">
    <property type="entry name" value="Helicase_C-like"/>
</dbReference>
<dbReference type="GO" id="GO:0008270">
    <property type="term" value="F:zinc ion binding"/>
    <property type="evidence" value="ECO:0007669"/>
    <property type="project" value="UniProtKB-KW"/>
</dbReference>
<keyword evidence="6" id="KW-0378">Hydrolase</keyword>
<dbReference type="SMART" id="SM01146">
    <property type="entry name" value="DUF1086"/>
    <property type="match status" value="1"/>
</dbReference>
<dbReference type="FunFam" id="3.40.50.300:FF:000015">
    <property type="entry name" value="chromodomain-helicase-DNA-binding protein 9 isoform X1"/>
    <property type="match status" value="1"/>
</dbReference>
<dbReference type="EMBL" id="CASHTH010003425">
    <property type="protein sequence ID" value="CAI8044831.1"/>
    <property type="molecule type" value="Genomic_DNA"/>
</dbReference>
<evidence type="ECO:0000256" key="7">
    <source>
        <dbReference type="ARBA" id="ARBA00022833"/>
    </source>
</evidence>
<accession>A0AA35X9Y5</accession>
<dbReference type="InterPro" id="IPR009463">
    <property type="entry name" value="DUF1087"/>
</dbReference>
<comment type="subcellular location">
    <subcellularLocation>
        <location evidence="1">Nucleus</location>
    </subcellularLocation>
</comment>
<evidence type="ECO:0000313" key="16">
    <source>
        <dbReference type="EMBL" id="CAI8044831.1"/>
    </source>
</evidence>
<keyword evidence="7" id="KW-0862">Zinc</keyword>
<dbReference type="InterPro" id="IPR009462">
    <property type="entry name" value="CHD_II_SANT-like"/>
</dbReference>
<dbReference type="InterPro" id="IPR013083">
    <property type="entry name" value="Znf_RING/FYVE/PHD"/>
</dbReference>
<dbReference type="InterPro" id="IPR049730">
    <property type="entry name" value="SNF2/RAD54-like_C"/>
</dbReference>
<dbReference type="GO" id="GO:0003682">
    <property type="term" value="F:chromatin binding"/>
    <property type="evidence" value="ECO:0007669"/>
    <property type="project" value="TreeGrafter"/>
</dbReference>
<feature type="domain" description="PHD-type" evidence="13">
    <location>
        <begin position="161"/>
        <end position="208"/>
    </location>
</feature>
<name>A0AA35X9Y5_GEOBA</name>
<dbReference type="SMART" id="SM00487">
    <property type="entry name" value="DEXDc"/>
    <property type="match status" value="1"/>
</dbReference>
<evidence type="ECO:0000313" key="17">
    <source>
        <dbReference type="Proteomes" id="UP001174909"/>
    </source>
</evidence>
<evidence type="ECO:0000256" key="11">
    <source>
        <dbReference type="SAM" id="MobiDB-lite"/>
    </source>
</evidence>
<evidence type="ECO:0000256" key="6">
    <source>
        <dbReference type="ARBA" id="ARBA00022801"/>
    </source>
</evidence>
<feature type="region of interest" description="Disordered" evidence="11">
    <location>
        <begin position="1"/>
        <end position="77"/>
    </location>
</feature>
<dbReference type="SMART" id="SM00298">
    <property type="entry name" value="CHROMO"/>
    <property type="match status" value="2"/>
</dbReference>
<dbReference type="Gene3D" id="3.30.40.10">
    <property type="entry name" value="Zinc/RING finger domain, C3HC4 (zinc finger)"/>
    <property type="match status" value="1"/>
</dbReference>
<feature type="non-terminal residue" evidence="16">
    <location>
        <position position="1"/>
    </location>
</feature>
<dbReference type="SUPFAM" id="SSF54160">
    <property type="entry name" value="Chromo domain-like"/>
    <property type="match status" value="2"/>
</dbReference>
<gene>
    <name evidence="16" type="ORF">GBAR_LOCUS24830</name>
</gene>
<dbReference type="Pfam" id="PF06461">
    <property type="entry name" value="CHDII_SANT-like"/>
    <property type="match status" value="1"/>
</dbReference>
<dbReference type="GO" id="GO:0003677">
    <property type="term" value="F:DNA binding"/>
    <property type="evidence" value="ECO:0007669"/>
    <property type="project" value="InterPro"/>
</dbReference>
<dbReference type="InterPro" id="IPR023780">
    <property type="entry name" value="Chromo_domain"/>
</dbReference>
<evidence type="ECO:0000259" key="12">
    <source>
        <dbReference type="PROSITE" id="PS50013"/>
    </source>
</evidence>
<dbReference type="Pfam" id="PF00628">
    <property type="entry name" value="PHD"/>
    <property type="match status" value="1"/>
</dbReference>
<dbReference type="SMART" id="SM00490">
    <property type="entry name" value="HELICc"/>
    <property type="match status" value="1"/>
</dbReference>
<feature type="region of interest" description="Disordered" evidence="11">
    <location>
        <begin position="1228"/>
        <end position="1266"/>
    </location>
</feature>
<feature type="compositionally biased region" description="Acidic residues" evidence="11">
    <location>
        <begin position="138"/>
        <end position="150"/>
    </location>
</feature>
<feature type="domain" description="Helicase ATP-binding" evidence="14">
    <location>
        <begin position="451"/>
        <end position="635"/>
    </location>
</feature>
<dbReference type="InterPro" id="IPR000953">
    <property type="entry name" value="Chromo/chromo_shadow_dom"/>
</dbReference>
<feature type="compositionally biased region" description="Polar residues" evidence="11">
    <location>
        <begin position="13"/>
        <end position="22"/>
    </location>
</feature>
<comment type="caution">
    <text evidence="16">The sequence shown here is derived from an EMBL/GenBank/DDBJ whole genome shotgun (WGS) entry which is preliminary data.</text>
</comment>
<dbReference type="InterPro" id="IPR001965">
    <property type="entry name" value="Znf_PHD"/>
</dbReference>
<dbReference type="SMART" id="SM00249">
    <property type="entry name" value="PHD"/>
    <property type="match status" value="1"/>
</dbReference>
<reference evidence="16" key="1">
    <citation type="submission" date="2023-03" db="EMBL/GenBank/DDBJ databases">
        <authorList>
            <person name="Steffen K."/>
            <person name="Cardenas P."/>
        </authorList>
    </citation>
    <scope>NUCLEOTIDE SEQUENCE</scope>
</reference>
<dbReference type="PANTHER" id="PTHR45623:SF17">
    <property type="entry name" value="CHROMODOMAIN-HELICASE-DNA-BINDING PROTEIN 3-RELATED"/>
    <property type="match status" value="1"/>
</dbReference>
<dbReference type="SUPFAM" id="SSF57903">
    <property type="entry name" value="FYVE/PHD zinc finger"/>
    <property type="match status" value="1"/>
</dbReference>
<feature type="compositionally biased region" description="Basic residues" evidence="11">
    <location>
        <begin position="310"/>
        <end position="320"/>
    </location>
</feature>
<feature type="domain" description="Chromo" evidence="12">
    <location>
        <begin position="345"/>
        <end position="407"/>
    </location>
</feature>
<dbReference type="Pfam" id="PF00176">
    <property type="entry name" value="SNF2-rel_dom"/>
    <property type="match status" value="1"/>
</dbReference>
<dbReference type="SUPFAM" id="SSF52540">
    <property type="entry name" value="P-loop containing nucleoside triphosphate hydrolases"/>
    <property type="match status" value="2"/>
</dbReference>
<organism evidence="16 17">
    <name type="scientific">Geodia barretti</name>
    <name type="common">Barrett's horny sponge</name>
    <dbReference type="NCBI Taxonomy" id="519541"/>
    <lineage>
        <taxon>Eukaryota</taxon>
        <taxon>Metazoa</taxon>
        <taxon>Porifera</taxon>
        <taxon>Demospongiae</taxon>
        <taxon>Heteroscleromorpha</taxon>
        <taxon>Tetractinellida</taxon>
        <taxon>Astrophorina</taxon>
        <taxon>Geodiidae</taxon>
        <taxon>Geodia</taxon>
    </lineage>
</organism>
<dbReference type="PROSITE" id="PS51194">
    <property type="entry name" value="HELICASE_CTER"/>
    <property type="match status" value="1"/>
</dbReference>
<dbReference type="InterPro" id="IPR011011">
    <property type="entry name" value="Znf_FYVE_PHD"/>
</dbReference>
<evidence type="ECO:0000256" key="2">
    <source>
        <dbReference type="ARBA" id="ARBA00022723"/>
    </source>
</evidence>
<keyword evidence="5 10" id="KW-0863">Zinc-finger</keyword>
<keyword evidence="2" id="KW-0479">Metal-binding</keyword>
<dbReference type="Gene3D" id="2.40.50.40">
    <property type="match status" value="2"/>
</dbReference>
<dbReference type="Pfam" id="PF00271">
    <property type="entry name" value="Helicase_C"/>
    <property type="match status" value="1"/>
</dbReference>
<dbReference type="PANTHER" id="PTHR45623">
    <property type="entry name" value="CHROMODOMAIN-HELICASE-DNA-BINDING PROTEIN 3-RELATED-RELATED"/>
    <property type="match status" value="1"/>
</dbReference>
<dbReference type="AlphaFoldDB" id="A0AA35X9Y5"/>
<evidence type="ECO:0000256" key="1">
    <source>
        <dbReference type="ARBA" id="ARBA00004123"/>
    </source>
</evidence>
<feature type="domain" description="Helicase C-terminal" evidence="15">
    <location>
        <begin position="766"/>
        <end position="915"/>
    </location>
</feature>
<dbReference type="GO" id="GO:0005634">
    <property type="term" value="C:nucleus"/>
    <property type="evidence" value="ECO:0007669"/>
    <property type="project" value="UniProtKB-SubCell"/>
</dbReference>